<dbReference type="InterPro" id="IPR057204">
    <property type="entry name" value="DUF7882"/>
</dbReference>
<evidence type="ECO:0000313" key="4">
    <source>
        <dbReference type="Proteomes" id="UP000032503"/>
    </source>
</evidence>
<dbReference type="Proteomes" id="UP000189735">
    <property type="component" value="Unassembled WGS sequence"/>
</dbReference>
<accession>A0A1T4Y989</accession>
<dbReference type="Pfam" id="PF25355">
    <property type="entry name" value="DUF7882"/>
    <property type="match status" value="1"/>
</dbReference>
<dbReference type="EMBL" id="JYFC01000002">
    <property type="protein sequence ID" value="KJC64891.1"/>
    <property type="molecule type" value="Genomic_DNA"/>
</dbReference>
<dbReference type="EMBL" id="FUYG01000006">
    <property type="protein sequence ID" value="SKA98414.1"/>
    <property type="molecule type" value="Genomic_DNA"/>
</dbReference>
<gene>
    <name evidence="3" type="ORF">SAMN06295879_2590</name>
    <name evidence="2" type="ORF">TZ00_04380</name>
</gene>
<evidence type="ECO:0000313" key="5">
    <source>
        <dbReference type="Proteomes" id="UP000189735"/>
    </source>
</evidence>
<feature type="domain" description="DUF7882" evidence="1">
    <location>
        <begin position="1"/>
        <end position="97"/>
    </location>
</feature>
<proteinExistence type="predicted"/>
<evidence type="ECO:0000313" key="2">
    <source>
        <dbReference type="EMBL" id="KJC64891.1"/>
    </source>
</evidence>
<organism evidence="3 5">
    <name type="scientific">Agreia bicolorata</name>
    <dbReference type="NCBI Taxonomy" id="110935"/>
    <lineage>
        <taxon>Bacteria</taxon>
        <taxon>Bacillati</taxon>
        <taxon>Actinomycetota</taxon>
        <taxon>Actinomycetes</taxon>
        <taxon>Micrococcales</taxon>
        <taxon>Microbacteriaceae</taxon>
        <taxon>Agreia</taxon>
    </lineage>
</organism>
<name>A0A1T4Y989_9MICO</name>
<evidence type="ECO:0000313" key="3">
    <source>
        <dbReference type="EMBL" id="SKA98414.1"/>
    </source>
</evidence>
<keyword evidence="4" id="KW-1185">Reference proteome</keyword>
<reference evidence="5" key="4">
    <citation type="submission" date="2017-02" db="EMBL/GenBank/DDBJ databases">
        <authorList>
            <person name="Varghese N."/>
            <person name="Submissions S."/>
        </authorList>
    </citation>
    <scope>NUCLEOTIDE SEQUENCE [LARGE SCALE GENOMIC DNA]</scope>
    <source>
        <strain evidence="5">VKM Ac-2052</strain>
    </source>
</reference>
<reference evidence="2" key="2">
    <citation type="submission" date="2015-02" db="EMBL/GenBank/DDBJ databases">
        <authorList>
            <person name="Vasilyev I.Y."/>
            <person name="Siniagina M.N."/>
            <person name="Malanin S.Y."/>
            <person name="Boulygina E.A."/>
            <person name="Grygoryeva T.V."/>
            <person name="Yarullina D.R."/>
            <person name="Ilinskaya O.N."/>
        </authorList>
    </citation>
    <scope>NUCLEOTIDE SEQUENCE</scope>
    <source>
        <strain evidence="2">VKM Ac-1804</strain>
    </source>
</reference>
<reference evidence="2 4" key="1">
    <citation type="journal article" date="2001" name="Int. J. Syst. Evol. Microbiol.">
        <title>Agreia bicolorata gen. nov., sp. nov., to accommodate actinobacteria isolated from narrow reed grass infected by the nematode Heteroanguina graminophila.</title>
        <authorList>
            <person name="Evtushenko L.I."/>
            <person name="Dorofeeva L.V."/>
            <person name="Dobrovolskaya T.G."/>
            <person name="Streshinskaya G.M."/>
            <person name="Subbotin S.A."/>
            <person name="Tiedje J.M."/>
        </authorList>
    </citation>
    <scope>NUCLEOTIDE SEQUENCE [LARGE SCALE GENOMIC DNA]</scope>
    <source>
        <strain evidence="2 4">VKM Ac-1804</strain>
    </source>
</reference>
<dbReference type="RefSeq" id="WP_044439624.1">
    <property type="nucleotide sequence ID" value="NZ_FUYG01000006.1"/>
</dbReference>
<protein>
    <recommendedName>
        <fullName evidence="1">DUF7882 domain-containing protein</fullName>
    </recommendedName>
</protein>
<sequence length="110" mass="12329">MGKLIYARSELEIDIADRALLHLQLVIGAKLRRGESFFFSWKEDVSVGSGRSSIWLTPALPLYFRFIDSNLGPINREWMDLLAASANSGQGLVYTEEPGVPPTWKPRGHV</sequence>
<dbReference type="AlphaFoldDB" id="A0A1T4Y989"/>
<evidence type="ECO:0000259" key="1">
    <source>
        <dbReference type="Pfam" id="PF25355"/>
    </source>
</evidence>
<reference evidence="3" key="3">
    <citation type="submission" date="2017-02" db="EMBL/GenBank/DDBJ databases">
        <authorList>
            <person name="Peterson S.W."/>
        </authorList>
    </citation>
    <scope>NUCLEOTIDE SEQUENCE [LARGE SCALE GENOMIC DNA]</scope>
    <source>
        <strain evidence="3">VKM Ac-2052</strain>
    </source>
</reference>
<dbReference type="Proteomes" id="UP000032503">
    <property type="component" value="Unassembled WGS sequence"/>
</dbReference>